<dbReference type="Pfam" id="PF00545">
    <property type="entry name" value="Ribonuclease"/>
    <property type="match status" value="1"/>
</dbReference>
<dbReference type="EMBL" id="JAVDVW010000002">
    <property type="protein sequence ID" value="MDR7100183.1"/>
    <property type="molecule type" value="Genomic_DNA"/>
</dbReference>
<keyword evidence="1" id="KW-0540">Nuclease</keyword>
<protein>
    <submittedName>
        <fullName evidence="3">Guanyl-specific ribonuclease Sa</fullName>
    </submittedName>
</protein>
<name>A0ABU1VSU7_9GAMM</name>
<dbReference type="RefSeq" id="WP_310054806.1">
    <property type="nucleotide sequence ID" value="NZ_JAVDVW010000002.1"/>
</dbReference>
<evidence type="ECO:0000313" key="4">
    <source>
        <dbReference type="Proteomes" id="UP001267878"/>
    </source>
</evidence>
<accession>A0ABU1VSU7</accession>
<evidence type="ECO:0000256" key="1">
    <source>
        <dbReference type="ARBA" id="ARBA00022722"/>
    </source>
</evidence>
<evidence type="ECO:0000313" key="3">
    <source>
        <dbReference type="EMBL" id="MDR7100183.1"/>
    </source>
</evidence>
<keyword evidence="2" id="KW-0378">Hydrolase</keyword>
<gene>
    <name evidence="3" type="ORF">J2X04_002564</name>
</gene>
<dbReference type="SUPFAM" id="SSF53933">
    <property type="entry name" value="Microbial ribonucleases"/>
    <property type="match status" value="1"/>
</dbReference>
<dbReference type="InterPro" id="IPR000026">
    <property type="entry name" value="N1-like"/>
</dbReference>
<dbReference type="Gene3D" id="3.10.450.30">
    <property type="entry name" value="Microbial ribonucleases"/>
    <property type="match status" value="1"/>
</dbReference>
<comment type="caution">
    <text evidence="3">The sequence shown here is derived from an EMBL/GenBank/DDBJ whole genome shotgun (WGS) entry which is preliminary data.</text>
</comment>
<keyword evidence="4" id="KW-1185">Reference proteome</keyword>
<evidence type="ECO:0000256" key="2">
    <source>
        <dbReference type="ARBA" id="ARBA00022801"/>
    </source>
</evidence>
<dbReference type="Proteomes" id="UP001267878">
    <property type="component" value="Unassembled WGS sequence"/>
</dbReference>
<proteinExistence type="predicted"/>
<dbReference type="InterPro" id="IPR016191">
    <property type="entry name" value="Ribonuclease/ribotoxin"/>
</dbReference>
<organism evidence="3 4">
    <name type="scientific">Agrilutibacter niabensis</name>
    <dbReference type="NCBI Taxonomy" id="380628"/>
    <lineage>
        <taxon>Bacteria</taxon>
        <taxon>Pseudomonadati</taxon>
        <taxon>Pseudomonadota</taxon>
        <taxon>Gammaproteobacteria</taxon>
        <taxon>Lysobacterales</taxon>
        <taxon>Lysobacteraceae</taxon>
        <taxon>Agrilutibacter</taxon>
    </lineage>
</organism>
<reference evidence="3 4" key="1">
    <citation type="submission" date="2023-07" db="EMBL/GenBank/DDBJ databases">
        <title>Sorghum-associated microbial communities from plants grown in Nebraska, USA.</title>
        <authorList>
            <person name="Schachtman D."/>
        </authorList>
    </citation>
    <scope>NUCLEOTIDE SEQUENCE [LARGE SCALE GENOMIC DNA]</scope>
    <source>
        <strain evidence="3 4">BE187</strain>
    </source>
</reference>
<sequence>MRRPAWIFLALFVLLGLWLWSQQRAPAPAASAPTAVAALPQAVPAPVHPRAPDGATASRYPAFLPVEAHAALQRIADGGPYPFRQDGSVFQNREHRLPAQPRGYYREYTVATPGASDRGARRIITGGEPPREYWYTDDHYRSFRRFGIEAAEVSR</sequence>